<comment type="caution">
    <text evidence="2">The sequence shown here is derived from an EMBL/GenBank/DDBJ whole genome shotgun (WGS) entry which is preliminary data.</text>
</comment>
<dbReference type="Pfam" id="PF00561">
    <property type="entry name" value="Abhydrolase_1"/>
    <property type="match status" value="1"/>
</dbReference>
<dbReference type="PANTHER" id="PTHR46438">
    <property type="entry name" value="ALPHA/BETA-HYDROLASES SUPERFAMILY PROTEIN"/>
    <property type="match status" value="1"/>
</dbReference>
<dbReference type="Proteomes" id="UP000030980">
    <property type="component" value="Unassembled WGS sequence"/>
</dbReference>
<dbReference type="Gene3D" id="3.40.50.1820">
    <property type="entry name" value="alpha/beta hydrolase"/>
    <property type="match status" value="1"/>
</dbReference>
<gene>
    <name evidence="2" type="ORF">PT85_00365</name>
</gene>
<dbReference type="PANTHER" id="PTHR46438:SF11">
    <property type="entry name" value="LIPASE-RELATED"/>
    <property type="match status" value="1"/>
</dbReference>
<dbReference type="AlphaFoldDB" id="A0A0B3BYD9"/>
<organism evidence="2 3">
    <name type="scientific">Pseudomonas flexibilis</name>
    <dbReference type="NCBI Taxonomy" id="706570"/>
    <lineage>
        <taxon>Bacteria</taxon>
        <taxon>Pseudomonadati</taxon>
        <taxon>Pseudomonadota</taxon>
        <taxon>Gammaproteobacteria</taxon>
        <taxon>Pseudomonadales</taxon>
        <taxon>Pseudomonadaceae</taxon>
        <taxon>Pseudomonas</taxon>
    </lineage>
</organism>
<evidence type="ECO:0000313" key="2">
    <source>
        <dbReference type="EMBL" id="KHO66086.1"/>
    </source>
</evidence>
<dbReference type="PRINTS" id="PR00111">
    <property type="entry name" value="ABHYDROLASE"/>
</dbReference>
<reference evidence="2 3" key="1">
    <citation type="submission" date="2014-11" db="EMBL/GenBank/DDBJ databases">
        <title>Genome sequence of Pseudomonas tuomuerensis JCM 14085.</title>
        <authorList>
            <person name="Shin S.-K."/>
            <person name="Yi H."/>
        </authorList>
    </citation>
    <scope>NUCLEOTIDE SEQUENCE [LARGE SCALE GENOMIC DNA]</scope>
    <source>
        <strain evidence="2 3">JCM 14085</strain>
    </source>
</reference>
<dbReference type="InterPro" id="IPR029058">
    <property type="entry name" value="AB_hydrolase_fold"/>
</dbReference>
<dbReference type="InterPro" id="IPR000073">
    <property type="entry name" value="AB_hydrolase_1"/>
</dbReference>
<dbReference type="OrthoDB" id="2086224at2"/>
<sequence>MPASSSTLTPPLASGVARLGFGELPLPALKARYGHPASGSRYVELDGFAVHYRDEGHPDQPVVVMMHGVVASLHTWDGWVKAFSRHYRVIRFDLPCFGLTGPAPGGYSEERMRKVLGLLLDHLRVERATLVGNSLRGYLAWSYALEQPERVERLVLLDPVGYPMRKIPWMIAAASLPGATWAMPLWMPRALIAQGVKEVYGDRSRIQPGVPDRYYELTRRPGNRRAMMEIFRLLVRLNRSRKDTAERVARIGVPTLLMWGDRDRWIAPEQVALWKRDLPGVQVKVYAGVGHVPMEEIPERSALDALNFLGAKR</sequence>
<name>A0A0B3BYD9_9PSED</name>
<feature type="domain" description="AB hydrolase-1" evidence="1">
    <location>
        <begin position="61"/>
        <end position="296"/>
    </location>
</feature>
<protein>
    <submittedName>
        <fullName evidence="2">Alpha/beta hydrolase</fullName>
    </submittedName>
</protein>
<dbReference type="EMBL" id="JTAK01000001">
    <property type="protein sequence ID" value="KHO66086.1"/>
    <property type="molecule type" value="Genomic_DNA"/>
</dbReference>
<accession>A0A0B3BYD9</accession>
<dbReference type="STRING" id="706570.PT85_00365"/>
<proteinExistence type="predicted"/>
<dbReference type="SUPFAM" id="SSF53474">
    <property type="entry name" value="alpha/beta-Hydrolases"/>
    <property type="match status" value="1"/>
</dbReference>
<evidence type="ECO:0000313" key="3">
    <source>
        <dbReference type="Proteomes" id="UP000030980"/>
    </source>
</evidence>
<dbReference type="RefSeq" id="WP_039605642.1">
    <property type="nucleotide sequence ID" value="NZ_FMUP01000008.1"/>
</dbReference>
<keyword evidence="3" id="KW-1185">Reference proteome</keyword>
<keyword evidence="2" id="KW-0378">Hydrolase</keyword>
<evidence type="ECO:0000259" key="1">
    <source>
        <dbReference type="Pfam" id="PF00561"/>
    </source>
</evidence>
<dbReference type="GO" id="GO:0016787">
    <property type="term" value="F:hydrolase activity"/>
    <property type="evidence" value="ECO:0007669"/>
    <property type="project" value="UniProtKB-KW"/>
</dbReference>